<dbReference type="AlphaFoldDB" id="A0A845HR73"/>
<proteinExistence type="predicted"/>
<evidence type="ECO:0000259" key="2">
    <source>
        <dbReference type="Pfam" id="PF18443"/>
    </source>
</evidence>
<evidence type="ECO:0000313" key="3">
    <source>
        <dbReference type="EMBL" id="MYN19963.1"/>
    </source>
</evidence>
<dbReference type="EMBL" id="WWCV01000059">
    <property type="protein sequence ID" value="MYN19963.1"/>
    <property type="molecule type" value="Genomic_DNA"/>
</dbReference>
<dbReference type="RefSeq" id="WP_161092342.1">
    <property type="nucleotide sequence ID" value="NZ_WWCV01000059.1"/>
</dbReference>
<reference evidence="3 4" key="1">
    <citation type="submission" date="2019-12" db="EMBL/GenBank/DDBJ databases">
        <title>Novel species isolated from a subtropical stream in China.</title>
        <authorList>
            <person name="Lu H."/>
        </authorList>
    </citation>
    <scope>NUCLEOTIDE SEQUENCE [LARGE SCALE GENOMIC DNA]</scope>
    <source>
        <strain evidence="3 4">FT107W</strain>
    </source>
</reference>
<dbReference type="InterPro" id="IPR040761">
    <property type="entry name" value="Tli4_N"/>
</dbReference>
<evidence type="ECO:0000313" key="4">
    <source>
        <dbReference type="Proteomes" id="UP000484875"/>
    </source>
</evidence>
<dbReference type="Pfam" id="PF18443">
    <property type="entry name" value="Tli4_N"/>
    <property type="match status" value="1"/>
</dbReference>
<evidence type="ECO:0000259" key="1">
    <source>
        <dbReference type="Pfam" id="PF18426"/>
    </source>
</evidence>
<keyword evidence="4" id="KW-1185">Reference proteome</keyword>
<protein>
    <recommendedName>
        <fullName evidence="5">Tle cognate immunity protein 4 C-terminal domain-containing protein</fullName>
    </recommendedName>
</protein>
<dbReference type="InterPro" id="IPR041290">
    <property type="entry name" value="Tli4_C"/>
</dbReference>
<comment type="caution">
    <text evidence="3">The sequence shown here is derived from an EMBL/GenBank/DDBJ whole genome shotgun (WGS) entry which is preliminary data.</text>
</comment>
<accession>A0A845HR73</accession>
<sequence length="361" mass="40004">MFKIIMSPYRRLVLVATTLLCLLLFIFINHKANGDNMPATSARVAQLFTKTKTICVGRFLIDVPQEAEVVYGPTYLPWPITAYPGKGESIDMVVAERLSELDAEKAWASGPLLDNDSSVGKIVNGAMPNQKIVFGVSKGSSRIYRIDSYIRVNDDLFIQRADPISSKKDAAVRELNVIAESLRSRGELEIPTQPGVCIEAGFVSDHTMPSHEALNIGVRLFEFPDVHLALSVTKKNAFVESDALEPRLRQAEEMASRSGNTAWYSRIKTLRRGRREIGKWHGFEMLARKPAQAEEGASHEFVFVSQGEPKNPLLPVLELEFHTGVKENRIGGTNPSVSDDEAVAIWDLLTGSIRVRPTSAQ</sequence>
<evidence type="ECO:0008006" key="5">
    <source>
        <dbReference type="Google" id="ProtNLM"/>
    </source>
</evidence>
<organism evidence="3 4">
    <name type="scientific">Duganella vulcania</name>
    <dbReference type="NCBI Taxonomy" id="2692166"/>
    <lineage>
        <taxon>Bacteria</taxon>
        <taxon>Pseudomonadati</taxon>
        <taxon>Pseudomonadota</taxon>
        <taxon>Betaproteobacteria</taxon>
        <taxon>Burkholderiales</taxon>
        <taxon>Oxalobacteraceae</taxon>
        <taxon>Telluria group</taxon>
        <taxon>Duganella</taxon>
    </lineage>
</organism>
<gene>
    <name evidence="3" type="ORF">GTP81_24780</name>
</gene>
<feature type="domain" description="Tle cognate immunity protein 4 N-terminal" evidence="2">
    <location>
        <begin position="52"/>
        <end position="169"/>
    </location>
</feature>
<dbReference type="Proteomes" id="UP000484875">
    <property type="component" value="Unassembled WGS sequence"/>
</dbReference>
<feature type="domain" description="Tle cognate immunity protein 4 C-terminal" evidence="1">
    <location>
        <begin position="189"/>
        <end position="358"/>
    </location>
</feature>
<dbReference type="Pfam" id="PF18426">
    <property type="entry name" value="Tli4_C"/>
    <property type="match status" value="1"/>
</dbReference>
<name>A0A845HR73_9BURK</name>